<gene>
    <name evidence="5" type="primary">pmbA</name>
    <name evidence="5" type="ORF">NO1_1524</name>
</gene>
<sequence>MEKLALKKYLHYACRQGADEAEIFYTCGREESVVVRQGTLEKVESAGDRGLAVRVICQKRAGFAYTSALTDADILRTVDMALTNADYAERDKFLGLPPRKISKPQNLRNCSPAALKLTLPDLADWAKRAENAAYALDSRIYATESAAAFAASSETHLASTRGVDAHGKKTLCGVALEIAAKSGAKMEAAYDFQYAVSAAKIAPEKIGRRAAERAVRMLAAVPAQTGRYDLLLTPSVARDFLSVLAELFSAENILRQRSLFRGKLGRQVASAKVTLIDDPFLPALSGSFLYDGEGVPGRKRVLIKNGRLRDLFYDVYSARKCGVPHAGNAARASIFSEPSIGASNLYFQRGKLARPEIIKNISRGVLIENIMGLHTADPVSGEFSFGAAGQLIRDGRLAEPVKDMAIAGNLVDLLKSIKACGSDLEFSGHYGSPSILIENIMVAGK</sequence>
<keyword evidence="6" id="KW-1185">Reference proteome</keyword>
<dbReference type="GO" id="GO:0005829">
    <property type="term" value="C:cytosol"/>
    <property type="evidence" value="ECO:0007669"/>
    <property type="project" value="TreeGrafter"/>
</dbReference>
<dbReference type="GO" id="GO:0006508">
    <property type="term" value="P:proteolysis"/>
    <property type="evidence" value="ECO:0007669"/>
    <property type="project" value="InterPro"/>
</dbReference>
<accession>A0A388TCU9</accession>
<dbReference type="InterPro" id="IPR036059">
    <property type="entry name" value="TldD/PmbA_sf"/>
</dbReference>
<reference evidence="5 6" key="1">
    <citation type="journal article" date="2019" name="ISME J.">
        <title>Genome analyses of uncultured TG2/ZB3 bacteria in 'Margulisbacteria' specifically attached to ectosymbiotic spirochetes of protists in the termite gut.</title>
        <authorList>
            <person name="Utami Y.D."/>
            <person name="Kuwahara H."/>
            <person name="Igai K."/>
            <person name="Murakami T."/>
            <person name="Sugaya K."/>
            <person name="Morikawa T."/>
            <person name="Nagura Y."/>
            <person name="Yuki M."/>
            <person name="Deevong P."/>
            <person name="Inoue T."/>
            <person name="Kihara K."/>
            <person name="Lo N."/>
            <person name="Yamada A."/>
            <person name="Ohkuma M."/>
            <person name="Hongoh Y."/>
        </authorList>
    </citation>
    <scope>NUCLEOTIDE SEQUENCE [LARGE SCALE GENOMIC DNA]</scope>
    <source>
        <strain evidence="5">NkOx7-01</strain>
    </source>
</reference>
<dbReference type="InterPro" id="IPR047657">
    <property type="entry name" value="PmbA"/>
</dbReference>
<dbReference type="Proteomes" id="UP000269352">
    <property type="component" value="Unassembled WGS sequence"/>
</dbReference>
<evidence type="ECO:0000259" key="4">
    <source>
        <dbReference type="Pfam" id="PF19290"/>
    </source>
</evidence>
<dbReference type="InterPro" id="IPR035068">
    <property type="entry name" value="TldD/PmbA_N"/>
</dbReference>
<dbReference type="Pfam" id="PF19290">
    <property type="entry name" value="PmbA_TldD_2nd"/>
    <property type="match status" value="1"/>
</dbReference>
<proteinExistence type="inferred from homology"/>
<evidence type="ECO:0000256" key="1">
    <source>
        <dbReference type="ARBA" id="ARBA00005836"/>
    </source>
</evidence>
<dbReference type="SUPFAM" id="SSF111283">
    <property type="entry name" value="Putative modulator of DNA gyrase, PmbA/TldD"/>
    <property type="match status" value="1"/>
</dbReference>
<dbReference type="GO" id="GO:0008237">
    <property type="term" value="F:metallopeptidase activity"/>
    <property type="evidence" value="ECO:0007669"/>
    <property type="project" value="InterPro"/>
</dbReference>
<organism evidence="5 6">
    <name type="scientific">Termititenax aidoneus</name>
    <dbReference type="NCBI Taxonomy" id="2218524"/>
    <lineage>
        <taxon>Bacteria</taxon>
        <taxon>Bacillati</taxon>
        <taxon>Candidatus Margulisiibacteriota</taxon>
        <taxon>Candidatus Termititenacia</taxon>
        <taxon>Candidatus Termititenacales</taxon>
        <taxon>Candidatus Termititenacaceae</taxon>
        <taxon>Candidatus Termititenax</taxon>
    </lineage>
</organism>
<evidence type="ECO:0000259" key="2">
    <source>
        <dbReference type="Pfam" id="PF01523"/>
    </source>
</evidence>
<dbReference type="PANTHER" id="PTHR43421">
    <property type="entry name" value="METALLOPROTEASE PMBA"/>
    <property type="match status" value="1"/>
</dbReference>
<dbReference type="InterPro" id="IPR002510">
    <property type="entry name" value="Metalloprtase-TldD/E_N"/>
</dbReference>
<feature type="domain" description="Metalloprotease TldD/E central" evidence="4">
    <location>
        <begin position="117"/>
        <end position="218"/>
    </location>
</feature>
<comment type="caution">
    <text evidence="5">The sequence shown here is derived from an EMBL/GenBank/DDBJ whole genome shotgun (WGS) entry which is preliminary data.</text>
</comment>
<dbReference type="InterPro" id="IPR045569">
    <property type="entry name" value="Metalloprtase-TldD/E_C"/>
</dbReference>
<dbReference type="Gene3D" id="3.30.2290.10">
    <property type="entry name" value="PmbA/TldD superfamily"/>
    <property type="match status" value="1"/>
</dbReference>
<dbReference type="InterPro" id="IPR045570">
    <property type="entry name" value="Metalloprtase-TldD/E_cen_dom"/>
</dbReference>
<dbReference type="EMBL" id="BGZN01000040">
    <property type="protein sequence ID" value="GBR74327.1"/>
    <property type="molecule type" value="Genomic_DNA"/>
</dbReference>
<feature type="domain" description="Metalloprotease TldD/E N-terminal" evidence="2">
    <location>
        <begin position="21"/>
        <end position="85"/>
    </location>
</feature>
<evidence type="ECO:0000313" key="5">
    <source>
        <dbReference type="EMBL" id="GBR74327.1"/>
    </source>
</evidence>
<comment type="similarity">
    <text evidence="1">Belongs to the peptidase U62 family.</text>
</comment>
<dbReference type="PANTHER" id="PTHR43421:SF1">
    <property type="entry name" value="METALLOPROTEASE PMBA"/>
    <property type="match status" value="1"/>
</dbReference>
<dbReference type="AlphaFoldDB" id="A0A388TCU9"/>
<evidence type="ECO:0000313" key="6">
    <source>
        <dbReference type="Proteomes" id="UP000269352"/>
    </source>
</evidence>
<dbReference type="Pfam" id="PF01523">
    <property type="entry name" value="PmbA_TldD_1st"/>
    <property type="match status" value="1"/>
</dbReference>
<evidence type="ECO:0000259" key="3">
    <source>
        <dbReference type="Pfam" id="PF19289"/>
    </source>
</evidence>
<feature type="domain" description="Metalloprotease TldD/E C-terminal" evidence="3">
    <location>
        <begin position="225"/>
        <end position="444"/>
    </location>
</feature>
<dbReference type="Pfam" id="PF19289">
    <property type="entry name" value="PmbA_TldD_3rd"/>
    <property type="match status" value="1"/>
</dbReference>
<protein>
    <submittedName>
        <fullName evidence="5">Peptidase PmbA</fullName>
    </submittedName>
</protein>
<name>A0A388TCU9_TERA1</name>